<comment type="caution">
    <text evidence="1">The sequence shown here is derived from an EMBL/GenBank/DDBJ whole genome shotgun (WGS) entry which is preliminary data.</text>
</comment>
<dbReference type="Gene3D" id="3.30.70.2970">
    <property type="entry name" value="Protein of unknown function (DUF541), domain 2"/>
    <property type="match status" value="1"/>
</dbReference>
<dbReference type="Pfam" id="PF04402">
    <property type="entry name" value="SIMPL"/>
    <property type="match status" value="1"/>
</dbReference>
<organism evidence="1 2">
    <name type="scientific">Pseudalkalibacillus berkeleyi</name>
    <dbReference type="NCBI Taxonomy" id="1069813"/>
    <lineage>
        <taxon>Bacteria</taxon>
        <taxon>Bacillati</taxon>
        <taxon>Bacillota</taxon>
        <taxon>Bacilli</taxon>
        <taxon>Bacillales</taxon>
        <taxon>Fictibacillaceae</taxon>
        <taxon>Pseudalkalibacillus</taxon>
    </lineage>
</organism>
<dbReference type="EMBL" id="JAKIJS010000001">
    <property type="protein sequence ID" value="MCF6137528.1"/>
    <property type="molecule type" value="Genomic_DNA"/>
</dbReference>
<reference evidence="1 2" key="1">
    <citation type="submission" date="2022-01" db="EMBL/GenBank/DDBJ databases">
        <title>Alkalihalobacillus sp. EGI L200015, a novel bacterium isolated from a salt lake sediment.</title>
        <authorList>
            <person name="Gao L."/>
            <person name="Fang B.-Z."/>
            <person name="Li W.-J."/>
        </authorList>
    </citation>
    <scope>NUCLEOTIDE SEQUENCE [LARGE SCALE GENOMIC DNA]</scope>
    <source>
        <strain evidence="1 2">KCTC 12718</strain>
    </source>
</reference>
<dbReference type="PANTHER" id="PTHR34387">
    <property type="entry name" value="SLR1258 PROTEIN"/>
    <property type="match status" value="1"/>
</dbReference>
<dbReference type="PANTHER" id="PTHR34387:SF1">
    <property type="entry name" value="PERIPLASMIC IMMUNOGENIC PROTEIN"/>
    <property type="match status" value="1"/>
</dbReference>
<dbReference type="RefSeq" id="WP_236333209.1">
    <property type="nucleotide sequence ID" value="NZ_JAKIJS010000001.1"/>
</dbReference>
<accession>A0ABS9H166</accession>
<gene>
    <name evidence="1" type="ORF">L2716_07290</name>
</gene>
<name>A0ABS9H166_9BACL</name>
<proteinExistence type="predicted"/>
<dbReference type="InterPro" id="IPR007497">
    <property type="entry name" value="SIMPL/DUF541"/>
</dbReference>
<dbReference type="Gene3D" id="3.30.110.170">
    <property type="entry name" value="Protein of unknown function (DUF541), domain 1"/>
    <property type="match status" value="1"/>
</dbReference>
<dbReference type="InterPro" id="IPR052022">
    <property type="entry name" value="26kDa_periplasmic_antigen"/>
</dbReference>
<keyword evidence="2" id="KW-1185">Reference proteome</keyword>
<dbReference type="Proteomes" id="UP001649381">
    <property type="component" value="Unassembled WGS sequence"/>
</dbReference>
<protein>
    <submittedName>
        <fullName evidence="1">SIMPL domain-containing protein</fullName>
    </submittedName>
</protein>
<sequence>MNQGFIPNHTIETVGEGELFIDPDLIELTLGVITENENVELATSENAARATRVLNSLYQLNIPQNQIETINFIIQPVYDYKDGTSKLKGFKVENSFRVQLQDVELAGNVYDTAINNGANIASALTYDVSNKNKYEQSVLQMAYQNAFNKALSISQSMGVNVNLIPIRVQEMNIYNNHVMYKAELLQTAQTPIRPKKVSIRARIHAWFCYYY</sequence>
<evidence type="ECO:0000313" key="1">
    <source>
        <dbReference type="EMBL" id="MCF6137528.1"/>
    </source>
</evidence>
<evidence type="ECO:0000313" key="2">
    <source>
        <dbReference type="Proteomes" id="UP001649381"/>
    </source>
</evidence>